<proteinExistence type="predicted"/>
<evidence type="ECO:0000256" key="1">
    <source>
        <dbReference type="SAM" id="MobiDB-lite"/>
    </source>
</evidence>
<dbReference type="Pfam" id="PF20070">
    <property type="entry name" value="DUF6466"/>
    <property type="match status" value="1"/>
</dbReference>
<feature type="region of interest" description="Disordered" evidence="1">
    <location>
        <begin position="99"/>
        <end position="185"/>
    </location>
</feature>
<dbReference type="GeneID" id="93094124"/>
<dbReference type="InterPro" id="IPR046314">
    <property type="entry name" value="DUF6466"/>
</dbReference>
<organism evidence="3 4">
    <name type="scientific">Bifidobacterium mongoliense DSM 21395</name>
    <dbReference type="NCBI Taxonomy" id="1437603"/>
    <lineage>
        <taxon>Bacteria</taxon>
        <taxon>Bacillati</taxon>
        <taxon>Actinomycetota</taxon>
        <taxon>Actinomycetes</taxon>
        <taxon>Bifidobacteriales</taxon>
        <taxon>Bifidobacteriaceae</taxon>
        <taxon>Bifidobacterium</taxon>
    </lineage>
</organism>
<keyword evidence="2" id="KW-0472">Membrane</keyword>
<comment type="caution">
    <text evidence="3">The sequence shown here is derived from an EMBL/GenBank/DDBJ whole genome shotgun (WGS) entry which is preliminary data.</text>
</comment>
<keyword evidence="2" id="KW-0812">Transmembrane</keyword>
<feature type="transmembrane region" description="Helical" evidence="2">
    <location>
        <begin position="20"/>
        <end position="38"/>
    </location>
</feature>
<dbReference type="eggNOG" id="ENOG5032A37">
    <property type="taxonomic scope" value="Bacteria"/>
</dbReference>
<sequence length="185" mass="19691">MNNATTHTPQRHGKATVLRIVMIALAAVLLAGAGWSAVNLHAISIYNQATRALDAAIKDSTSTGVDLDALHTRQQQTDAQFAEASSLRAALLPSVRESLEANASTSRALTQRTAETLRRQNTAKQGQGDASTSSPSASSSPRNDNGMNAEQRDKLDKLLTSNERSTSGHVDDGKTPTQDSTVKPW</sequence>
<protein>
    <submittedName>
        <fullName evidence="3">Cell surface elastin binding protein EbpS</fullName>
    </submittedName>
</protein>
<dbReference type="AlphaFoldDB" id="A0A087CAC0"/>
<dbReference type="RefSeq" id="WP_051917681.1">
    <property type="nucleotide sequence ID" value="NZ_JDUO01000003.1"/>
</dbReference>
<evidence type="ECO:0000313" key="3">
    <source>
        <dbReference type="EMBL" id="KFI80220.1"/>
    </source>
</evidence>
<dbReference type="EMBL" id="JGZE01000001">
    <property type="protein sequence ID" value="KFI80220.1"/>
    <property type="molecule type" value="Genomic_DNA"/>
</dbReference>
<evidence type="ECO:0000313" key="4">
    <source>
        <dbReference type="Proteomes" id="UP000029082"/>
    </source>
</evidence>
<dbReference type="Proteomes" id="UP000029082">
    <property type="component" value="Unassembled WGS sequence"/>
</dbReference>
<feature type="compositionally biased region" description="Polar residues" evidence="1">
    <location>
        <begin position="159"/>
        <end position="168"/>
    </location>
</feature>
<accession>A0A087CAC0</accession>
<dbReference type="OrthoDB" id="3240474at2"/>
<feature type="compositionally biased region" description="Polar residues" evidence="1">
    <location>
        <begin position="175"/>
        <end position="185"/>
    </location>
</feature>
<gene>
    <name evidence="3" type="ORF">BMON_0088</name>
</gene>
<name>A0A087CAC0_9BIFI</name>
<reference evidence="3 4" key="1">
    <citation type="submission" date="2014-03" db="EMBL/GenBank/DDBJ databases">
        <title>Genomics of Bifidobacteria.</title>
        <authorList>
            <person name="Ventura M."/>
            <person name="Milani C."/>
            <person name="Lugli G.A."/>
        </authorList>
    </citation>
    <scope>NUCLEOTIDE SEQUENCE [LARGE SCALE GENOMIC DNA]</scope>
    <source>
        <strain evidence="3 4">DSM 21395</strain>
    </source>
</reference>
<feature type="compositionally biased region" description="Low complexity" evidence="1">
    <location>
        <begin position="130"/>
        <end position="141"/>
    </location>
</feature>
<dbReference type="STRING" id="1437603.GCA_000771525_00994"/>
<keyword evidence="2" id="KW-1133">Transmembrane helix</keyword>
<evidence type="ECO:0000256" key="2">
    <source>
        <dbReference type="SAM" id="Phobius"/>
    </source>
</evidence>
<feature type="compositionally biased region" description="Polar residues" evidence="1">
    <location>
        <begin position="101"/>
        <end position="129"/>
    </location>
</feature>
<keyword evidence="4" id="KW-1185">Reference proteome</keyword>